<dbReference type="GeneID" id="19241929"/>
<accession>U1HHY5</accession>
<keyword evidence="3" id="KW-1185">Reference proteome</keyword>
<feature type="compositionally biased region" description="Basic and acidic residues" evidence="1">
    <location>
        <begin position="637"/>
        <end position="651"/>
    </location>
</feature>
<name>U1HHY5_ENDPU</name>
<proteinExistence type="predicted"/>
<dbReference type="eggNOG" id="ENOG502S19W">
    <property type="taxonomic scope" value="Eukaryota"/>
</dbReference>
<gene>
    <name evidence="2" type="ORF">EPUS_07041</name>
</gene>
<evidence type="ECO:0000256" key="1">
    <source>
        <dbReference type="SAM" id="MobiDB-lite"/>
    </source>
</evidence>
<dbReference type="Proteomes" id="UP000019373">
    <property type="component" value="Unassembled WGS sequence"/>
</dbReference>
<feature type="region of interest" description="Disordered" evidence="1">
    <location>
        <begin position="625"/>
        <end position="651"/>
    </location>
</feature>
<dbReference type="OMA" id="YVPSEPP"/>
<reference evidence="3" key="1">
    <citation type="journal article" date="2014" name="BMC Genomics">
        <title>Genome characteristics reveal the impact of lichenization on lichen-forming fungus Endocarpon pusillum Hedwig (Verrucariales, Ascomycota).</title>
        <authorList>
            <person name="Wang Y.-Y."/>
            <person name="Liu B."/>
            <person name="Zhang X.-Y."/>
            <person name="Zhou Q.-M."/>
            <person name="Zhang T."/>
            <person name="Li H."/>
            <person name="Yu Y.-F."/>
            <person name="Zhang X.-L."/>
            <person name="Hao X.-Y."/>
            <person name="Wang M."/>
            <person name="Wang L."/>
            <person name="Wei J.-C."/>
        </authorList>
    </citation>
    <scope>NUCLEOTIDE SEQUENCE [LARGE SCALE GENOMIC DNA]</scope>
    <source>
        <strain evidence="3">Z07020 / HMAS-L-300199</strain>
    </source>
</reference>
<dbReference type="HOGENOM" id="CLU_005247_1_0_1"/>
<dbReference type="AlphaFoldDB" id="U1HHY5"/>
<evidence type="ECO:0000313" key="2">
    <source>
        <dbReference type="EMBL" id="ERF69785.1"/>
    </source>
</evidence>
<dbReference type="OrthoDB" id="410701at2759"/>
<organism evidence="2 3">
    <name type="scientific">Endocarpon pusillum (strain Z07020 / HMAS-L-300199)</name>
    <name type="common">Lichen-forming fungus</name>
    <dbReference type="NCBI Taxonomy" id="1263415"/>
    <lineage>
        <taxon>Eukaryota</taxon>
        <taxon>Fungi</taxon>
        <taxon>Dikarya</taxon>
        <taxon>Ascomycota</taxon>
        <taxon>Pezizomycotina</taxon>
        <taxon>Eurotiomycetes</taxon>
        <taxon>Chaetothyriomycetidae</taxon>
        <taxon>Verrucariales</taxon>
        <taxon>Verrucariaceae</taxon>
        <taxon>Endocarpon</taxon>
    </lineage>
</organism>
<sequence length="1131" mass="127618">MSSHSRGALQLRAVLCNWSSPNYLYGHRSEHHESIKREKAVRQKSAIPFDDAQPGAKPISIQDNKHACALNEGPPRADLAFQIPENFSKFAPGLPINSSPASTSAAGVRLVLQKEKQKFLHSPDALQRVQHPPTRSTRNEDRKINSSGGLHIIKYVSADQHARAALGPVQLNPTEATKVNGIECCPSIDRSSLPRPSSLGNDHVDASRGLEAWTKSICDKKSPSKSHLNQFLMHSNGIPTPSEMLLAALPTEAQKAFTSRRGNKIDLSHVAIRQWEKVPWKGRRMVKRLHAKRRTVEIHSPQKQPTKQVSLCAILARYIAARGASELRASEYIKSAEDLDYLHLRGYSPDHVQTWAEVLVSPNANQAVWKFTTLADTISPSVGPSLPTFLLLFILRARSLKATSLRLLLDYIWTYYIGEVPRSEALVNIRAIDEGPAMILVIRLIRHARMVWPNALEEIASIVGRLVGRESDGLVVNLSRHRIQDYSHFYNRLLSLFAMPTSLRPFASIAIQQRSQFCLIRKMTKFKPHLPVTREGFRALIKVQLAHKKTDSERKWATRKALSWPPWKEELLGIEADSEDPGKNSRAADVLLRMIEAGYSPSHWEECARVFAGWDTDGSPTIQTRTLLSPASVLQDADQRPKTKEPHSDKDGTWAARILATRTLKEAWGCFTAFEKFSGGTNAIEPHNAMLTRLLQVKREDDNRTEEVTSVVPGDGKETWPEPTSSHDFLYVSSDPPTVDDFFDTMIKRGLRPRVHLLAELLGKARYIAEGLKYINASTLRQSEKDLLCGHAAKNVDEMRAALSGVHNHVIATYVRMLCRMRSTPGINFTLPPVHGPQETMTKEERTTSPFYYAQSFVWALQPSYRPIWYALIQGPRYPNLTPPVLQRLGTFLPYSLRDMHELGLDLDFDGFRDIGRILEENVLGPHLAMTPQQQELSHHQELSRDRRLKSVLLCKSLFNAMAHGGSAENKQDFARSSQWLPLNHPSAAQGRTRLIHVPPPSVLHRTIRILGMGEDNASILTLLRWMDCFAPELGSLADELANSKKLIRETITAVRYLLEERWRCEDLDRSADLWNEWQPAQKELLSEAKAIVEKHGDAWGGWSTDEELHRYHHVNRIKAGRLRKNFGLAH</sequence>
<protein>
    <submittedName>
        <fullName evidence="2">Uncharacterized protein</fullName>
    </submittedName>
</protein>
<evidence type="ECO:0000313" key="3">
    <source>
        <dbReference type="Proteomes" id="UP000019373"/>
    </source>
</evidence>
<dbReference type="RefSeq" id="XP_007804565.1">
    <property type="nucleotide sequence ID" value="XM_007806374.1"/>
</dbReference>
<dbReference type="EMBL" id="KE721392">
    <property type="protein sequence ID" value="ERF69785.1"/>
    <property type="molecule type" value="Genomic_DNA"/>
</dbReference>
<feature type="region of interest" description="Disordered" evidence="1">
    <location>
        <begin position="702"/>
        <end position="724"/>
    </location>
</feature>